<evidence type="ECO:0000256" key="7">
    <source>
        <dbReference type="ARBA" id="ARBA00022840"/>
    </source>
</evidence>
<keyword evidence="9" id="KW-0238">DNA-binding</keyword>
<keyword evidence="6" id="KW-0347">Helicase</keyword>
<dbReference type="FunFam" id="3.40.50.300:FF:001629">
    <property type="entry name" value="Probable ATP-dependent helicase PF08_0048"/>
    <property type="match status" value="1"/>
</dbReference>
<dbReference type="SUPFAM" id="SSF52540">
    <property type="entry name" value="P-loop containing nucleoside triphosphate hydrolases"/>
    <property type="match status" value="2"/>
</dbReference>
<feature type="compositionally biased region" description="Basic and acidic residues" evidence="13">
    <location>
        <begin position="157"/>
        <end position="179"/>
    </location>
</feature>
<feature type="region of interest" description="Disordered" evidence="13">
    <location>
        <begin position="1"/>
        <end position="233"/>
    </location>
</feature>
<evidence type="ECO:0000256" key="5">
    <source>
        <dbReference type="ARBA" id="ARBA00022801"/>
    </source>
</evidence>
<dbReference type="GO" id="GO:0016787">
    <property type="term" value="F:hydrolase activity"/>
    <property type="evidence" value="ECO:0007669"/>
    <property type="project" value="UniProtKB-KW"/>
</dbReference>
<evidence type="ECO:0000259" key="15">
    <source>
        <dbReference type="PROSITE" id="PS51194"/>
    </source>
</evidence>
<name>A0A9P0E718_NEZVI</name>
<dbReference type="EC" id="3.6.4.12" evidence="3"/>
<evidence type="ECO:0000259" key="14">
    <source>
        <dbReference type="PROSITE" id="PS51192"/>
    </source>
</evidence>
<dbReference type="Proteomes" id="UP001152798">
    <property type="component" value="Chromosome 1"/>
</dbReference>
<evidence type="ECO:0000256" key="10">
    <source>
        <dbReference type="ARBA" id="ARBA00023242"/>
    </source>
</evidence>
<evidence type="ECO:0000256" key="1">
    <source>
        <dbReference type="ARBA" id="ARBA00004123"/>
    </source>
</evidence>
<evidence type="ECO:0000256" key="2">
    <source>
        <dbReference type="ARBA" id="ARBA00007025"/>
    </source>
</evidence>
<evidence type="ECO:0000256" key="13">
    <source>
        <dbReference type="SAM" id="MobiDB-lite"/>
    </source>
</evidence>
<feature type="compositionally biased region" description="Basic and acidic residues" evidence="13">
    <location>
        <begin position="192"/>
        <end position="208"/>
    </location>
</feature>
<feature type="domain" description="Helicase C-terminal" evidence="15">
    <location>
        <begin position="737"/>
        <end position="897"/>
    </location>
</feature>
<dbReference type="InterPro" id="IPR049730">
    <property type="entry name" value="SNF2/RAD54-like_C"/>
</dbReference>
<feature type="compositionally biased region" description="Basic residues" evidence="13">
    <location>
        <begin position="223"/>
        <end position="232"/>
    </location>
</feature>
<dbReference type="GO" id="GO:0006325">
    <property type="term" value="P:chromatin organization"/>
    <property type="evidence" value="ECO:0007669"/>
    <property type="project" value="UniProtKB-KW"/>
</dbReference>
<dbReference type="InterPro" id="IPR001650">
    <property type="entry name" value="Helicase_C-like"/>
</dbReference>
<evidence type="ECO:0000313" key="17">
    <source>
        <dbReference type="Proteomes" id="UP001152798"/>
    </source>
</evidence>
<dbReference type="AlphaFoldDB" id="A0A9P0E718"/>
<dbReference type="SMART" id="SM00487">
    <property type="entry name" value="DEXDc"/>
    <property type="match status" value="1"/>
</dbReference>
<dbReference type="Pfam" id="PF00176">
    <property type="entry name" value="SNF2-rel_dom"/>
    <property type="match status" value="1"/>
</dbReference>
<organism evidence="16 17">
    <name type="scientific">Nezara viridula</name>
    <name type="common">Southern green stink bug</name>
    <name type="synonym">Cimex viridulus</name>
    <dbReference type="NCBI Taxonomy" id="85310"/>
    <lineage>
        <taxon>Eukaryota</taxon>
        <taxon>Metazoa</taxon>
        <taxon>Ecdysozoa</taxon>
        <taxon>Arthropoda</taxon>
        <taxon>Hexapoda</taxon>
        <taxon>Insecta</taxon>
        <taxon>Pterygota</taxon>
        <taxon>Neoptera</taxon>
        <taxon>Paraneoptera</taxon>
        <taxon>Hemiptera</taxon>
        <taxon>Heteroptera</taxon>
        <taxon>Panheteroptera</taxon>
        <taxon>Pentatomomorpha</taxon>
        <taxon>Pentatomoidea</taxon>
        <taxon>Pentatomidae</taxon>
        <taxon>Pentatominae</taxon>
        <taxon>Nezara</taxon>
    </lineage>
</organism>
<accession>A0A9P0E718</accession>
<dbReference type="FunFam" id="3.40.50.10810:FF:000014">
    <property type="entry name" value="SWI/SNF-related matrix-associated actin-dependent regulator of chromatin subfamily A containing DEAD/H box 1"/>
    <property type="match status" value="1"/>
</dbReference>
<protein>
    <recommendedName>
        <fullName evidence="12">SWI/SNF-related matrix-associated actin-dependent regulator of chromatin subfamily A containing DEAD/H box 1 homolog</fullName>
        <ecNumber evidence="3">3.6.4.12</ecNumber>
    </recommendedName>
</protein>
<feature type="domain" description="Helicase ATP-binding" evidence="14">
    <location>
        <begin position="385"/>
        <end position="555"/>
    </location>
</feature>
<dbReference type="GO" id="GO:0005634">
    <property type="term" value="C:nucleus"/>
    <property type="evidence" value="ECO:0007669"/>
    <property type="project" value="UniProtKB-SubCell"/>
</dbReference>
<proteinExistence type="inferred from homology"/>
<evidence type="ECO:0000313" key="16">
    <source>
        <dbReference type="EMBL" id="CAH1392030.1"/>
    </source>
</evidence>
<dbReference type="Gene3D" id="3.40.50.10810">
    <property type="entry name" value="Tandem AAA-ATPase domain"/>
    <property type="match status" value="1"/>
</dbReference>
<keyword evidence="4" id="KW-0547">Nucleotide-binding</keyword>
<dbReference type="InterPro" id="IPR027417">
    <property type="entry name" value="P-loop_NTPase"/>
</dbReference>
<feature type="compositionally biased region" description="Low complexity" evidence="13">
    <location>
        <begin position="96"/>
        <end position="110"/>
    </location>
</feature>
<dbReference type="InterPro" id="IPR000330">
    <property type="entry name" value="SNF2_N"/>
</dbReference>
<evidence type="ECO:0000256" key="6">
    <source>
        <dbReference type="ARBA" id="ARBA00022806"/>
    </source>
</evidence>
<keyword evidence="7" id="KW-0067">ATP-binding</keyword>
<dbReference type="InterPro" id="IPR038718">
    <property type="entry name" value="SNF2-like_sf"/>
</dbReference>
<dbReference type="PROSITE" id="PS51194">
    <property type="entry name" value="HELICASE_CTER"/>
    <property type="match status" value="1"/>
</dbReference>
<dbReference type="OrthoDB" id="448448at2759"/>
<evidence type="ECO:0000256" key="8">
    <source>
        <dbReference type="ARBA" id="ARBA00022853"/>
    </source>
</evidence>
<dbReference type="EMBL" id="OV725077">
    <property type="protein sequence ID" value="CAH1392030.1"/>
    <property type="molecule type" value="Genomic_DNA"/>
</dbReference>
<feature type="compositionally biased region" description="Basic and acidic residues" evidence="13">
    <location>
        <begin position="14"/>
        <end position="25"/>
    </location>
</feature>
<dbReference type="InterPro" id="IPR014001">
    <property type="entry name" value="Helicase_ATP-bd"/>
</dbReference>
<dbReference type="CDD" id="cd18793">
    <property type="entry name" value="SF2_C_SNF"/>
    <property type="match status" value="1"/>
</dbReference>
<dbReference type="GO" id="GO:0005694">
    <property type="term" value="C:chromosome"/>
    <property type="evidence" value="ECO:0007669"/>
    <property type="project" value="UniProtKB-ARBA"/>
</dbReference>
<dbReference type="GO" id="GO:0003677">
    <property type="term" value="F:DNA binding"/>
    <property type="evidence" value="ECO:0007669"/>
    <property type="project" value="UniProtKB-KW"/>
</dbReference>
<evidence type="ECO:0000256" key="4">
    <source>
        <dbReference type="ARBA" id="ARBA00022741"/>
    </source>
</evidence>
<evidence type="ECO:0000256" key="11">
    <source>
        <dbReference type="ARBA" id="ARBA00059294"/>
    </source>
</evidence>
<evidence type="ECO:0000256" key="3">
    <source>
        <dbReference type="ARBA" id="ARBA00012551"/>
    </source>
</evidence>
<dbReference type="GO" id="GO:0005524">
    <property type="term" value="F:ATP binding"/>
    <property type="evidence" value="ECO:0007669"/>
    <property type="project" value="UniProtKB-KW"/>
</dbReference>
<dbReference type="Gene3D" id="3.40.50.300">
    <property type="entry name" value="P-loop containing nucleotide triphosphate hydrolases"/>
    <property type="match status" value="1"/>
</dbReference>
<comment type="subcellular location">
    <subcellularLocation>
        <location evidence="1">Nucleus</location>
    </subcellularLocation>
</comment>
<comment type="function">
    <text evidence="11">DNA helicase that possesses intrinsic ATP-dependent nucleosome-remodeling activity and is both required for DNA repair and heterochromatin organization. Promotes DNA end resection of double-strand breaks (DSBs) following DNA damage: probably acts by weakening histone DNA interactions in nucleosomes flanking DSBs.</text>
</comment>
<reference evidence="16" key="1">
    <citation type="submission" date="2022-01" db="EMBL/GenBank/DDBJ databases">
        <authorList>
            <person name="King R."/>
        </authorList>
    </citation>
    <scope>NUCLEOTIDE SEQUENCE</scope>
</reference>
<evidence type="ECO:0000256" key="12">
    <source>
        <dbReference type="ARBA" id="ARBA00069890"/>
    </source>
</evidence>
<dbReference type="PANTHER" id="PTHR10799">
    <property type="entry name" value="SNF2/RAD54 HELICASE FAMILY"/>
    <property type="match status" value="1"/>
</dbReference>
<keyword evidence="17" id="KW-1185">Reference proteome</keyword>
<comment type="similarity">
    <text evidence="2">Belongs to the SNF2/RAD54 helicase family.</text>
</comment>
<dbReference type="GO" id="GO:0003678">
    <property type="term" value="F:DNA helicase activity"/>
    <property type="evidence" value="ECO:0007669"/>
    <property type="project" value="UniProtKB-EC"/>
</dbReference>
<keyword evidence="10" id="KW-0539">Nucleus</keyword>
<gene>
    <name evidence="16" type="ORF">NEZAVI_LOCUS2933</name>
</gene>
<dbReference type="PROSITE" id="PS51192">
    <property type="entry name" value="HELICASE_ATP_BIND_1"/>
    <property type="match status" value="1"/>
</dbReference>
<feature type="compositionally biased region" description="Polar residues" evidence="13">
    <location>
        <begin position="1"/>
        <end position="12"/>
    </location>
</feature>
<feature type="compositionally biased region" description="Polar residues" evidence="13">
    <location>
        <begin position="26"/>
        <end position="46"/>
    </location>
</feature>
<sequence>MISTNNKSQNMLDSLKKFRFEKKTDSQVSETGSNNTESVSSEVHTISDSESNDSVQQNNQDSNSPNCESLKKENEAEEEEEEEKASFLKIESVRTISSVHSVSDSDSQDSIIRRKDNRISPAIVSDSEEEENEPIKKYSRIKTMNSGQSKKKSVKSSAREKSENGIKKRKASTLEEKSEKKKGHLAKVCIKPKVEEPIKDKSKEEKSKMTMKSRKEKSTEWKHRNKKAKKAKKEINDEDVDTWSDNVYDSDADSDVEVSNYMTGTKKKVFEFLNTATTVELLSVPSCTQNRVNNIIEARPFSGWRDMVQKLESGKNMGAQILNLALDVLKTRTIVSKLMEKCLKLAISTEEAIAAGSTRLKEQPSLLCPELRLKSYQMVGLNWLAVMHSQDLSGILADEMGLGKTIQVISFLAYLKETGESNYPHLIVVPATTLENWAVEFTRWCPSLRVVVYHGSPDERRALRVMWFKEKFKSMDVIITTYNIIGTNYEEKKMFKIINLDYVVFDEAHMLKNMNTQRYAHLFNINAKRRILLTGTPLQNNLLELMSLLNFVMPNMFADKIQYIKTFFSKNSKLPVENLPQFEQKQVELAKRIMKPFVLRRLKQDVLQDLPKKTSALITCPLEEKQKIKYDEYLQEIKYCAENDRENYNYMSSFMQLRKLANHPLACRYLFQDEQLKDMAERLSFDYNYKGDNKEHIHEDLMYMSDYEIHQLTEEYRCISKFKLEDRIICESGKLKKLDELLPKLKEEGHRVLIFSQFVFILDILEQYLKIRDHDYLRLDGSTRSLDRQELIDNYNEDSNIFIFLLTTKAGGIGINLTTADTVIIHDIDFNPYNDKQAEDRCHRLGQQKPVHIMRLISEGTVEEYIYKKAQEKLHLEQELIATEEESEEKKNVEDLLKEALGIQT</sequence>
<feature type="compositionally biased region" description="Low complexity" evidence="13">
    <location>
        <begin position="48"/>
        <end position="68"/>
    </location>
</feature>
<keyword evidence="8" id="KW-0156">Chromatin regulator</keyword>
<keyword evidence="5" id="KW-0378">Hydrolase</keyword>
<dbReference type="SMART" id="SM00490">
    <property type="entry name" value="HELICc"/>
    <property type="match status" value="1"/>
</dbReference>
<dbReference type="Pfam" id="PF00271">
    <property type="entry name" value="Helicase_C"/>
    <property type="match status" value="1"/>
</dbReference>
<evidence type="ECO:0000256" key="9">
    <source>
        <dbReference type="ARBA" id="ARBA00023125"/>
    </source>
</evidence>